<gene>
    <name evidence="2" type="ORF">MHBO_004037</name>
</gene>
<proteinExistence type="predicted"/>
<evidence type="ECO:0000256" key="1">
    <source>
        <dbReference type="SAM" id="MobiDB-lite"/>
    </source>
</evidence>
<evidence type="ECO:0000313" key="2">
    <source>
        <dbReference type="EMBL" id="MES1922519.1"/>
    </source>
</evidence>
<dbReference type="Proteomes" id="UP001439008">
    <property type="component" value="Unassembled WGS sequence"/>
</dbReference>
<accession>A0ABV2AS67</accession>
<comment type="caution">
    <text evidence="2">The sequence shown here is derived from an EMBL/GenBank/DDBJ whole genome shotgun (WGS) entry which is preliminary data.</text>
</comment>
<keyword evidence="3" id="KW-1185">Reference proteome</keyword>
<sequence length="178" mass="20489">MGRPISIENVHTKTQKNIQKNSAQSNRLPFYNAKMDFRLQNKMQIANNKTSLSQKFGNSILTGQFEKKTFLPKGQNLNLLQRPNFPISAKNGINNFMSRKSVNLKPTEMFNKENRNLKFNGNLKFRNRQIDEDKTLGQFLQNSFLNSANQKNPRKLPCDISKPDGISKEKKTDLAKNN</sequence>
<feature type="compositionally biased region" description="Basic and acidic residues" evidence="1">
    <location>
        <begin position="161"/>
        <end position="178"/>
    </location>
</feature>
<feature type="region of interest" description="Disordered" evidence="1">
    <location>
        <begin position="148"/>
        <end position="178"/>
    </location>
</feature>
<protein>
    <submittedName>
        <fullName evidence="2">Uncharacterized protein</fullName>
    </submittedName>
</protein>
<reference evidence="2 3" key="1">
    <citation type="journal article" date="2024" name="BMC Biol.">
        <title>Comparative genomics of Ascetosporea gives new insight into the evolutionary basis for animal parasitism in Rhizaria.</title>
        <authorList>
            <person name="Hiltunen Thoren M."/>
            <person name="Onut-Brannstrom I."/>
            <person name="Alfjorden A."/>
            <person name="Peckova H."/>
            <person name="Swords F."/>
            <person name="Hooper C."/>
            <person name="Holzer A.S."/>
            <person name="Bass D."/>
            <person name="Burki F."/>
        </authorList>
    </citation>
    <scope>NUCLEOTIDE SEQUENCE [LARGE SCALE GENOMIC DNA]</scope>
    <source>
        <strain evidence="2">20-A016</strain>
    </source>
</reference>
<dbReference type="EMBL" id="JBDODL010003012">
    <property type="protein sequence ID" value="MES1922519.1"/>
    <property type="molecule type" value="Genomic_DNA"/>
</dbReference>
<name>A0ABV2AS67_9EUKA</name>
<evidence type="ECO:0000313" key="3">
    <source>
        <dbReference type="Proteomes" id="UP001439008"/>
    </source>
</evidence>
<organism evidence="2 3">
    <name type="scientific">Bonamia ostreae</name>
    <dbReference type="NCBI Taxonomy" id="126728"/>
    <lineage>
        <taxon>Eukaryota</taxon>
        <taxon>Sar</taxon>
        <taxon>Rhizaria</taxon>
        <taxon>Endomyxa</taxon>
        <taxon>Ascetosporea</taxon>
        <taxon>Haplosporida</taxon>
        <taxon>Bonamia</taxon>
    </lineage>
</organism>